<evidence type="ECO:0000256" key="1">
    <source>
        <dbReference type="SAM" id="MobiDB-lite"/>
    </source>
</evidence>
<dbReference type="Gene3D" id="2.60.120.580">
    <property type="entry name" value="Acetamidase/Formamidase-like domains"/>
    <property type="match status" value="2"/>
</dbReference>
<feature type="chain" id="PRO_5031238936" evidence="2">
    <location>
        <begin position="26"/>
        <end position="423"/>
    </location>
</feature>
<protein>
    <submittedName>
        <fullName evidence="3">Acetamidase/formamidase</fullName>
    </submittedName>
</protein>
<feature type="region of interest" description="Disordered" evidence="1">
    <location>
        <begin position="177"/>
        <end position="196"/>
    </location>
</feature>
<keyword evidence="2" id="KW-0732">Signal</keyword>
<dbReference type="GO" id="GO:0016811">
    <property type="term" value="F:hydrolase activity, acting on carbon-nitrogen (but not peptide) bonds, in linear amides"/>
    <property type="evidence" value="ECO:0007669"/>
    <property type="project" value="InterPro"/>
</dbReference>
<accession>A0A7X0CF38</accession>
<dbReference type="InterPro" id="IPR004304">
    <property type="entry name" value="FmdA_AmdA"/>
</dbReference>
<dbReference type="AlphaFoldDB" id="A0A7X0CF38"/>
<dbReference type="PANTHER" id="PTHR31891">
    <property type="entry name" value="FORMAMIDASE C869.04-RELATED"/>
    <property type="match status" value="1"/>
</dbReference>
<dbReference type="RefSeq" id="WP_183555174.1">
    <property type="nucleotide sequence ID" value="NZ_JACHBX010000002.1"/>
</dbReference>
<reference evidence="3 4" key="1">
    <citation type="submission" date="2020-08" db="EMBL/GenBank/DDBJ databases">
        <title>The Agave Microbiome: Exploring the role of microbial communities in plant adaptations to desert environments.</title>
        <authorList>
            <person name="Partida-Martinez L.P."/>
        </authorList>
    </citation>
    <scope>NUCLEOTIDE SEQUENCE [LARGE SCALE GENOMIC DNA]</scope>
    <source>
        <strain evidence="3 4">AT3.2</strain>
    </source>
</reference>
<keyword evidence="4" id="KW-1185">Reference proteome</keyword>
<evidence type="ECO:0000256" key="2">
    <source>
        <dbReference type="SAM" id="SignalP"/>
    </source>
</evidence>
<organism evidence="3 4">
    <name type="scientific">Massilia aurea</name>
    <dbReference type="NCBI Taxonomy" id="373040"/>
    <lineage>
        <taxon>Bacteria</taxon>
        <taxon>Pseudomonadati</taxon>
        <taxon>Pseudomonadota</taxon>
        <taxon>Betaproteobacteria</taxon>
        <taxon>Burkholderiales</taxon>
        <taxon>Oxalobacteraceae</taxon>
        <taxon>Telluria group</taxon>
        <taxon>Massilia</taxon>
    </lineage>
</organism>
<comment type="caution">
    <text evidence="3">The sequence shown here is derived from an EMBL/GenBank/DDBJ whole genome shotgun (WGS) entry which is preliminary data.</text>
</comment>
<feature type="signal peptide" evidence="2">
    <location>
        <begin position="1"/>
        <end position="25"/>
    </location>
</feature>
<dbReference type="PANTHER" id="PTHR31891:SF1">
    <property type="entry name" value="FORMAMIDASE C869.04-RELATED"/>
    <property type="match status" value="1"/>
</dbReference>
<evidence type="ECO:0000313" key="4">
    <source>
        <dbReference type="Proteomes" id="UP000540787"/>
    </source>
</evidence>
<dbReference type="Gene3D" id="3.10.28.20">
    <property type="entry name" value="Acetamidase/Formamidase-like domains"/>
    <property type="match status" value="1"/>
</dbReference>
<evidence type="ECO:0000313" key="3">
    <source>
        <dbReference type="EMBL" id="MBB6134549.1"/>
    </source>
</evidence>
<dbReference type="Proteomes" id="UP000540787">
    <property type="component" value="Unassembled WGS sequence"/>
</dbReference>
<proteinExistence type="predicted"/>
<dbReference type="EMBL" id="JACHBX010000002">
    <property type="protein sequence ID" value="MBB6134549.1"/>
    <property type="molecule type" value="Genomic_DNA"/>
</dbReference>
<dbReference type="SUPFAM" id="SSF141130">
    <property type="entry name" value="Acetamidase/Formamidase-like"/>
    <property type="match status" value="1"/>
</dbReference>
<gene>
    <name evidence="3" type="ORF">HD842_002691</name>
</gene>
<dbReference type="Pfam" id="PF03069">
    <property type="entry name" value="FmdA_AmdA"/>
    <property type="match status" value="2"/>
</dbReference>
<sequence>MKLRTITFATALALAVFAPATAVFAQTADKLPLQPLADKPGRVLVPGTKHEVYYVPSTVETVTWGYLPNAATKPVLSIPSGATIVFDTLSHEGLVEDQGRNPLAYFGSKGIPANMVLKDGIAITGSSMAHDFAKDGPHIVTGPVAIDGAEPGDVLKVELLSAVPRVPYGVISNRHGKGALPGEFPETPKPTADASAANPSAYNNVSVFTPIRRTKAGKWEAVMKTANGTEVTFPTAPFMGVMGVAADTIKPVHSVPPGLYGGNMDINDLGVGSTVYLPVLVKGGNFYTGDPHMAQGDGEVALTALEHSMRPTFRITVLKKGDPGIPSRSGSLARPLGETADHWVTIGLNPDLDEAMKDATRESIRFLTEILGMDRPTAFAYLSAASDFQVSQVVDGTKGVHGMIRKADFSKVKNGFTNKAGKK</sequence>
<name>A0A7X0CF38_9BURK</name>